<evidence type="ECO:0000256" key="2">
    <source>
        <dbReference type="ARBA" id="ARBA00023163"/>
    </source>
</evidence>
<accession>A0A9P4TDF3</accession>
<name>A0A9P4TDF3_CURKU</name>
<dbReference type="InterPro" id="IPR051127">
    <property type="entry name" value="Fungal_SecMet_Regulators"/>
</dbReference>
<dbReference type="GO" id="GO:0008270">
    <property type="term" value="F:zinc ion binding"/>
    <property type="evidence" value="ECO:0007669"/>
    <property type="project" value="InterPro"/>
</dbReference>
<protein>
    <recommendedName>
        <fullName evidence="5">Xylanolytic transcriptional activator regulatory domain-containing protein</fullName>
    </recommendedName>
</protein>
<keyword evidence="2" id="KW-0804">Transcription</keyword>
<evidence type="ECO:0000313" key="6">
    <source>
        <dbReference type="EMBL" id="KAF3001238.1"/>
    </source>
</evidence>
<proteinExistence type="predicted"/>
<dbReference type="GO" id="GO:0006351">
    <property type="term" value="P:DNA-templated transcription"/>
    <property type="evidence" value="ECO:0007669"/>
    <property type="project" value="InterPro"/>
</dbReference>
<feature type="compositionally biased region" description="Basic and acidic residues" evidence="4">
    <location>
        <begin position="27"/>
        <end position="37"/>
    </location>
</feature>
<dbReference type="GO" id="GO:0000978">
    <property type="term" value="F:RNA polymerase II cis-regulatory region sequence-specific DNA binding"/>
    <property type="evidence" value="ECO:0007669"/>
    <property type="project" value="TreeGrafter"/>
</dbReference>
<dbReference type="AlphaFoldDB" id="A0A9P4TDF3"/>
<dbReference type="CDD" id="cd12148">
    <property type="entry name" value="fungal_TF_MHR"/>
    <property type="match status" value="1"/>
</dbReference>
<evidence type="ECO:0000256" key="4">
    <source>
        <dbReference type="SAM" id="MobiDB-lite"/>
    </source>
</evidence>
<dbReference type="OrthoDB" id="4064873at2759"/>
<feature type="domain" description="Xylanolytic transcriptional activator regulatory" evidence="5">
    <location>
        <begin position="157"/>
        <end position="292"/>
    </location>
</feature>
<feature type="region of interest" description="Disordered" evidence="4">
    <location>
        <begin position="1"/>
        <end position="37"/>
    </location>
</feature>
<dbReference type="Pfam" id="PF04082">
    <property type="entry name" value="Fungal_trans"/>
    <property type="match status" value="1"/>
</dbReference>
<comment type="caution">
    <text evidence="6">The sequence shown here is derived from an EMBL/GenBank/DDBJ whole genome shotgun (WGS) entry which is preliminary data.</text>
</comment>
<dbReference type="InterPro" id="IPR007219">
    <property type="entry name" value="XnlR_reg_dom"/>
</dbReference>
<dbReference type="Proteomes" id="UP000801428">
    <property type="component" value="Unassembled WGS sequence"/>
</dbReference>
<reference evidence="6" key="1">
    <citation type="submission" date="2019-04" db="EMBL/GenBank/DDBJ databases">
        <title>Sequencing of skin fungus with MAO and IRED activity.</title>
        <authorList>
            <person name="Marsaioli A.J."/>
            <person name="Bonatto J.M.C."/>
            <person name="Reis Junior O."/>
        </authorList>
    </citation>
    <scope>NUCLEOTIDE SEQUENCE</scope>
    <source>
        <strain evidence="6">30M1</strain>
    </source>
</reference>
<dbReference type="GO" id="GO:0000981">
    <property type="term" value="F:DNA-binding transcription factor activity, RNA polymerase II-specific"/>
    <property type="evidence" value="ECO:0007669"/>
    <property type="project" value="TreeGrafter"/>
</dbReference>
<keyword evidence="7" id="KW-1185">Reference proteome</keyword>
<evidence type="ECO:0000256" key="1">
    <source>
        <dbReference type="ARBA" id="ARBA00023015"/>
    </source>
</evidence>
<sequence>MISPDSWDLGSAADDSGPNPTQPAQDHTPEDSNHSIDTRDSSLEIMTQPSVMLSSGSGEKVFVGNTAAISFLQFLQKTLERHIGRSGFTDAQESRRLFEAETVDTGSSHFYDRLSVEDKTAYIQYFFDTSNGLLDLYTWEEVCRLLNMESQTSTQGRSPTLSFLSPLESASLYLMVAIGAQCYGPTKDAVVWAAELFSYARKIAFAQMLESPSLDLVRVFLLMAFYMFGACRRNSAFMYLGCASRAADILGLHEAAQHKHMPASTRNARLRAAKSIRVFDVVCSSILGRSSSTPSLRPGHSSYVSDSTDDGSDVVYRALALGATYEIASVLDTAVKKSAEGELDTDTAESLVLALQQRSRNFPSILRKVNEDKSNSSRHTIIGNVHVSGAYYFSVILVTRQFLIQHIVPQLSDVSGPPQNHDLAGKAKVDQLADACIEAATFMAHMCHQVMRSGHLLGNMCILKAWIFATGLVLGFSLLVEDSSNASERRTAFLKSLQVLGELRHLSPQAEQYYNILSSFHQAIKAYKERTQRRKRASRGTLVDCVFLPEGTGDITEPEAITTQLPSPEMTMQDLSSVEWLENLPLDVLNDTEPMDPSLMGDSDVIMRMLWESERFALDYPAGMLPEADCTILC</sequence>
<dbReference type="GO" id="GO:0000435">
    <property type="term" value="P:positive regulation of transcription from RNA polymerase II promoter by galactose"/>
    <property type="evidence" value="ECO:0007669"/>
    <property type="project" value="TreeGrafter"/>
</dbReference>
<evidence type="ECO:0000313" key="7">
    <source>
        <dbReference type="Proteomes" id="UP000801428"/>
    </source>
</evidence>
<evidence type="ECO:0000259" key="5">
    <source>
        <dbReference type="Pfam" id="PF04082"/>
    </source>
</evidence>
<dbReference type="PANTHER" id="PTHR47424">
    <property type="entry name" value="REGULATORY PROTEIN GAL4"/>
    <property type="match status" value="1"/>
</dbReference>
<dbReference type="EMBL" id="SWKU01000013">
    <property type="protein sequence ID" value="KAF3001238.1"/>
    <property type="molecule type" value="Genomic_DNA"/>
</dbReference>
<keyword evidence="1" id="KW-0805">Transcription regulation</keyword>
<keyword evidence="3" id="KW-0539">Nucleus</keyword>
<gene>
    <name evidence="6" type="ORF">E8E13_002737</name>
</gene>
<organism evidence="6 7">
    <name type="scientific">Curvularia kusanoi</name>
    <name type="common">Cochliobolus kusanoi</name>
    <dbReference type="NCBI Taxonomy" id="90978"/>
    <lineage>
        <taxon>Eukaryota</taxon>
        <taxon>Fungi</taxon>
        <taxon>Dikarya</taxon>
        <taxon>Ascomycota</taxon>
        <taxon>Pezizomycotina</taxon>
        <taxon>Dothideomycetes</taxon>
        <taxon>Pleosporomycetidae</taxon>
        <taxon>Pleosporales</taxon>
        <taxon>Pleosporineae</taxon>
        <taxon>Pleosporaceae</taxon>
        <taxon>Curvularia</taxon>
    </lineage>
</organism>
<dbReference type="GO" id="GO:0005634">
    <property type="term" value="C:nucleus"/>
    <property type="evidence" value="ECO:0007669"/>
    <property type="project" value="TreeGrafter"/>
</dbReference>
<evidence type="ECO:0000256" key="3">
    <source>
        <dbReference type="ARBA" id="ARBA00023242"/>
    </source>
</evidence>
<dbReference type="PANTHER" id="PTHR47424:SF9">
    <property type="entry name" value="TAH-2"/>
    <property type="match status" value="1"/>
</dbReference>